<keyword evidence="3" id="KW-0560">Oxidoreductase</keyword>
<evidence type="ECO:0000313" key="6">
    <source>
        <dbReference type="EMBL" id="KAJ8901193.1"/>
    </source>
</evidence>
<evidence type="ECO:0000256" key="5">
    <source>
        <dbReference type="PIRSR" id="PIRSR604294-1"/>
    </source>
</evidence>
<evidence type="ECO:0000256" key="1">
    <source>
        <dbReference type="ARBA" id="ARBA00006787"/>
    </source>
</evidence>
<proteinExistence type="inferred from homology"/>
<reference evidence="6 7" key="1">
    <citation type="journal article" date="2023" name="Nat. Commun.">
        <title>Origin of minicircular mitochondrial genomes in red algae.</title>
        <authorList>
            <person name="Lee Y."/>
            <person name="Cho C.H."/>
            <person name="Lee Y.M."/>
            <person name="Park S.I."/>
            <person name="Yang J.H."/>
            <person name="West J.A."/>
            <person name="Bhattacharya D."/>
            <person name="Yoon H.S."/>
        </authorList>
    </citation>
    <scope>NUCLEOTIDE SEQUENCE [LARGE SCALE GENOMIC DNA]</scope>
    <source>
        <strain evidence="6 7">CCMP1338</strain>
        <tissue evidence="6">Whole cell</tissue>
    </source>
</reference>
<evidence type="ECO:0000256" key="3">
    <source>
        <dbReference type="ARBA" id="ARBA00023002"/>
    </source>
</evidence>
<evidence type="ECO:0000256" key="4">
    <source>
        <dbReference type="ARBA" id="ARBA00023004"/>
    </source>
</evidence>
<gene>
    <name evidence="6" type="ORF">NDN08_007042</name>
</gene>
<feature type="binding site" evidence="5">
    <location>
        <position position="232"/>
    </location>
    <ligand>
        <name>Fe cation</name>
        <dbReference type="ChEBI" id="CHEBI:24875"/>
        <note>catalytic</note>
    </ligand>
</feature>
<feature type="binding site" evidence="5">
    <location>
        <position position="539"/>
    </location>
    <ligand>
        <name>Fe cation</name>
        <dbReference type="ChEBI" id="CHEBI:24875"/>
        <note>catalytic</note>
    </ligand>
</feature>
<evidence type="ECO:0000256" key="2">
    <source>
        <dbReference type="ARBA" id="ARBA00022723"/>
    </source>
</evidence>
<dbReference type="GO" id="GO:0016121">
    <property type="term" value="P:carotene catabolic process"/>
    <property type="evidence" value="ECO:0007669"/>
    <property type="project" value="TreeGrafter"/>
</dbReference>
<feature type="binding site" evidence="5">
    <location>
        <position position="282"/>
    </location>
    <ligand>
        <name>Fe cation</name>
        <dbReference type="ChEBI" id="CHEBI:24875"/>
        <note>catalytic</note>
    </ligand>
</feature>
<keyword evidence="2 5" id="KW-0479">Metal-binding</keyword>
<keyword evidence="7" id="KW-1185">Reference proteome</keyword>
<comment type="cofactor">
    <cofactor evidence="5">
        <name>Fe(2+)</name>
        <dbReference type="ChEBI" id="CHEBI:29033"/>
    </cofactor>
    <text evidence="5">Binds 1 Fe(2+) ion per subunit.</text>
</comment>
<dbReference type="AlphaFoldDB" id="A0AAV8UJG6"/>
<dbReference type="EMBL" id="JAMWBK010000011">
    <property type="protein sequence ID" value="KAJ8901193.1"/>
    <property type="molecule type" value="Genomic_DNA"/>
</dbReference>
<feature type="binding site" evidence="5">
    <location>
        <position position="349"/>
    </location>
    <ligand>
        <name>Fe cation</name>
        <dbReference type="ChEBI" id="CHEBI:24875"/>
        <note>catalytic</note>
    </ligand>
</feature>
<comment type="similarity">
    <text evidence="1">Belongs to the carotenoid oxygenase family.</text>
</comment>
<dbReference type="Pfam" id="PF03055">
    <property type="entry name" value="RPE65"/>
    <property type="match status" value="1"/>
</dbReference>
<dbReference type="PANTHER" id="PTHR10543:SF89">
    <property type="entry name" value="CAROTENOID 9,10(9',10')-CLEAVAGE DIOXYGENASE 1"/>
    <property type="match status" value="1"/>
</dbReference>
<dbReference type="PANTHER" id="PTHR10543">
    <property type="entry name" value="BETA-CAROTENE DIOXYGENASE"/>
    <property type="match status" value="1"/>
</dbReference>
<evidence type="ECO:0000313" key="7">
    <source>
        <dbReference type="Proteomes" id="UP001157974"/>
    </source>
</evidence>
<sequence length="553" mass="60947">MDSSDLEPDASAPGSRMSSADVFSDAVRRGLEYVSASVSGALGNLGGKESSSTNVHLQGAYAPVREEVHEINCELLEGVLPESLTGAYLRNGPNAALEPEGGYHVFDGDGMVHAVRLRDGKVSFSNRYVRTKRLDMELSQGRAMFIKLGDCHGVSGLGRVLLEKVLKSLNILPPSTGEYHAANVSIVYHAKKVLALGEVGVPYGMRMLCSGIVETLGAVTTNIQGSTSFTAHPKIDPDNGEMVAFGYALDHKPYVRVGFLDADGNPAKTVEVLGVSQPVMIHDMALTKNHVLVFDMPMRFEPERMLKENKLPFFLHDDIPGRFGLLRRDAVDDADMEWFEVPGGFFVMHEANAWEDEEAKKVHLIAFKHTGLDLNVFLKAGDTDRSELSHWTFDLDGKEVTCQSLINAEGQYGEFPVINEKYRSKKIRYVWIGLTDHIEGAHPFGRVGKVNVDAGLLNTDEGLEAVIHLPPGLSCGEMRFVPRHDDPSMCEGEDDGFLIGYVHENDESGAYFVAYDAKSMSSNMLCKFRMPTRIPFGFHGYHLTETEFRAQLS</sequence>
<accession>A0AAV8UJG6</accession>
<dbReference type="GO" id="GO:0009570">
    <property type="term" value="C:chloroplast stroma"/>
    <property type="evidence" value="ECO:0007669"/>
    <property type="project" value="TreeGrafter"/>
</dbReference>
<dbReference type="InterPro" id="IPR004294">
    <property type="entry name" value="Carotenoid_Oase"/>
</dbReference>
<organism evidence="6 7">
    <name type="scientific">Rhodosorus marinus</name>
    <dbReference type="NCBI Taxonomy" id="101924"/>
    <lineage>
        <taxon>Eukaryota</taxon>
        <taxon>Rhodophyta</taxon>
        <taxon>Stylonematophyceae</taxon>
        <taxon>Stylonematales</taxon>
        <taxon>Stylonemataceae</taxon>
        <taxon>Rhodosorus</taxon>
    </lineage>
</organism>
<dbReference type="GO" id="GO:0046872">
    <property type="term" value="F:metal ion binding"/>
    <property type="evidence" value="ECO:0007669"/>
    <property type="project" value="UniProtKB-KW"/>
</dbReference>
<name>A0AAV8UJG6_9RHOD</name>
<dbReference type="Proteomes" id="UP001157974">
    <property type="component" value="Unassembled WGS sequence"/>
</dbReference>
<dbReference type="GO" id="GO:0010436">
    <property type="term" value="F:carotenoid dioxygenase activity"/>
    <property type="evidence" value="ECO:0007669"/>
    <property type="project" value="TreeGrafter"/>
</dbReference>
<protein>
    <submittedName>
        <fullName evidence="6">Uncharacterized protein</fullName>
    </submittedName>
</protein>
<comment type="caution">
    <text evidence="6">The sequence shown here is derived from an EMBL/GenBank/DDBJ whole genome shotgun (WGS) entry which is preliminary data.</text>
</comment>
<keyword evidence="4 5" id="KW-0408">Iron</keyword>